<sequence length="87" mass="9975">MATTGLLAVAGLVGLVEMVQRIPRRRRYAVFVREALSCRPARDGADAWPARPHARHRDLLQHGIELRRVFTLRQPEWATYELVRGSE</sequence>
<name>A0A0L8J3K9_STRVR</name>
<evidence type="ECO:0000313" key="2">
    <source>
        <dbReference type="Proteomes" id="UP000037023"/>
    </source>
</evidence>
<comment type="caution">
    <text evidence="1">The sequence shown here is derived from an EMBL/GenBank/DDBJ whole genome shotgun (WGS) entry which is preliminary data.</text>
</comment>
<gene>
    <name evidence="1" type="ORF">ADK34_39340</name>
</gene>
<dbReference type="AlphaFoldDB" id="A0A0L8J3K9"/>
<accession>A0A0L8J3K9</accession>
<dbReference type="EMBL" id="LGUP01000410">
    <property type="protein sequence ID" value="KOG08225.1"/>
    <property type="molecule type" value="Genomic_DNA"/>
</dbReference>
<evidence type="ECO:0000313" key="1">
    <source>
        <dbReference type="EMBL" id="KOG08225.1"/>
    </source>
</evidence>
<organism evidence="1 2">
    <name type="scientific">Streptomyces viridochromogenes</name>
    <dbReference type="NCBI Taxonomy" id="1938"/>
    <lineage>
        <taxon>Bacteria</taxon>
        <taxon>Bacillati</taxon>
        <taxon>Actinomycetota</taxon>
        <taxon>Actinomycetes</taxon>
        <taxon>Kitasatosporales</taxon>
        <taxon>Streptomycetaceae</taxon>
        <taxon>Streptomyces</taxon>
    </lineage>
</organism>
<dbReference type="Proteomes" id="UP000037023">
    <property type="component" value="Unassembled WGS sequence"/>
</dbReference>
<reference evidence="1 2" key="1">
    <citation type="submission" date="2015-06" db="EMBL/GenBank/DDBJ databases">
        <authorList>
            <person name="Hoefler B.C."/>
            <person name="Straight P.D."/>
        </authorList>
    </citation>
    <scope>NUCLEOTIDE SEQUENCE [LARGE SCALE GENOMIC DNA]</scope>
    <source>
        <strain evidence="1 2">NRRL 3427</strain>
    </source>
</reference>
<dbReference type="PATRIC" id="fig|1938.6.peg.8467"/>
<protein>
    <submittedName>
        <fullName evidence="1">Uncharacterized protein</fullName>
    </submittedName>
</protein>
<proteinExistence type="predicted"/>